<feature type="domain" description="Non-reducing end beta-L-arabinofuranosidase-like GH127 catalytic" evidence="1">
    <location>
        <begin position="25"/>
        <end position="426"/>
    </location>
</feature>
<protein>
    <recommendedName>
        <fullName evidence="6">Glycosyl hydrolase</fullName>
    </recommendedName>
</protein>
<dbReference type="InterPro" id="IPR049174">
    <property type="entry name" value="Beta-AFase-like"/>
</dbReference>
<reference evidence="4 5" key="1">
    <citation type="journal article" date="2016" name="Sci. Rep.">
        <title>Metabolic traits of an uncultured archaeal lineage -MSBL1- from brine pools of the Red Sea.</title>
        <authorList>
            <person name="Mwirichia R."/>
            <person name="Alam I."/>
            <person name="Rashid M."/>
            <person name="Vinu M."/>
            <person name="Ba-Alawi W."/>
            <person name="Anthony Kamau A."/>
            <person name="Kamanda Ngugi D."/>
            <person name="Goker M."/>
            <person name="Klenk H.P."/>
            <person name="Bajic V."/>
            <person name="Stingl U."/>
        </authorList>
    </citation>
    <scope>NUCLEOTIDE SEQUENCE [LARGE SCALE GENOMIC DNA]</scope>
    <source>
        <strain evidence="4">SCGC-AAA259E19</strain>
    </source>
</reference>
<evidence type="ECO:0000259" key="2">
    <source>
        <dbReference type="Pfam" id="PF20736"/>
    </source>
</evidence>
<dbReference type="Pfam" id="PF20737">
    <property type="entry name" value="Glyco_hydro127C"/>
    <property type="match status" value="1"/>
</dbReference>
<keyword evidence="5" id="KW-1185">Reference proteome</keyword>
<evidence type="ECO:0000259" key="3">
    <source>
        <dbReference type="Pfam" id="PF20737"/>
    </source>
</evidence>
<evidence type="ECO:0000259" key="1">
    <source>
        <dbReference type="Pfam" id="PF07944"/>
    </source>
</evidence>
<dbReference type="PATRIC" id="fig|1698264.3.peg.547"/>
<organism evidence="4 5">
    <name type="scientific">candidate division MSBL1 archaeon SCGC-AAA259E19</name>
    <dbReference type="NCBI Taxonomy" id="1698264"/>
    <lineage>
        <taxon>Archaea</taxon>
        <taxon>Methanobacteriati</taxon>
        <taxon>Methanobacteriota</taxon>
        <taxon>candidate division MSBL1</taxon>
    </lineage>
</organism>
<name>A0A133UEV4_9EURY</name>
<evidence type="ECO:0008006" key="6">
    <source>
        <dbReference type="Google" id="ProtNLM"/>
    </source>
</evidence>
<dbReference type="PANTHER" id="PTHR43465">
    <property type="entry name" value="DUF1680 DOMAIN PROTEIN (AFU_ORTHOLOGUE AFUA_1G08910)"/>
    <property type="match status" value="1"/>
</dbReference>
<proteinExistence type="predicted"/>
<dbReference type="AlphaFoldDB" id="A0A133UEV4"/>
<dbReference type="InterPro" id="IPR012878">
    <property type="entry name" value="Beta-AFase-like_GH127_cat"/>
</dbReference>
<dbReference type="EMBL" id="LHXO01000142">
    <property type="protein sequence ID" value="KXA92700.1"/>
    <property type="molecule type" value="Genomic_DNA"/>
</dbReference>
<comment type="caution">
    <text evidence="4">The sequence shown here is derived from an EMBL/GenBank/DDBJ whole genome shotgun (WGS) entry which is preliminary data.</text>
</comment>
<sequence>MSKPKITDHSKSPYAELDSIPMNRVEIRDSLLRRKMEVNHSNSIPDQLSKCKDTGRIANFKIARGLEEEEISNHLAADSDIYKLLEAISYDLSTFDEGKLRDKMDEVIDLIEKAQEEDGYLNTSYTVGGGYLHQPYVSANDEYDKWKDLSFGHELYCGGHLIQSAIAHHRRTGEEKFLKIAKKWADHVSKTFGPNQKNGTGGHPEVEMSLVELYRETSEKKYLDLAEYLVNVRGTEKSGLNSGIQSSEYFQDHKPIYDQKELKGHAVRQLYLLSGLTDIYSETGDEDLWETLLSQWKDLKSRKMAVTGGCGSRYNGEAFGEPHELTNRTGYYETCAAIASFMWNWRMLQVTGEAKYADLMERTLYNGLLSGVSQDGRKYFYTNPLEHDGGRDLASQYRGSNRRTTKHFDGTACCPPNVARLLASIPGYIYGVSDNSLYVHHYVASSVDYKVGEKRVKVTQESRYPWEGKVKLKVDPETKSEFRLMVRIPSWAEDPKVKVNGENAEIEPTPNEYSEIRRKWSFGDEVDLEFPMRIKKIVANPRVSDNTGCIALMRGPVVYCIEGADYPKIDLYTVTLPKDADLKAEFDQNLLRGVVVIKGEGMSVPYRKNLYNDLRDSSPSKPERVDFTAIPYFAWANRDPGAMRVWIPLAEIMLNKIGGSEEMNKKKT</sequence>
<gene>
    <name evidence="4" type="ORF">AKJ65_07175</name>
</gene>
<dbReference type="InterPro" id="IPR008928">
    <property type="entry name" value="6-hairpin_glycosidase_sf"/>
</dbReference>
<feature type="domain" description="Non-reducing end beta-L-arabinofuranosidase-like GH127 C-terminal" evidence="3">
    <location>
        <begin position="535"/>
        <end position="648"/>
    </location>
</feature>
<evidence type="ECO:0000313" key="5">
    <source>
        <dbReference type="Proteomes" id="UP000070284"/>
    </source>
</evidence>
<evidence type="ECO:0000313" key="4">
    <source>
        <dbReference type="EMBL" id="KXA92700.1"/>
    </source>
</evidence>
<dbReference type="SUPFAM" id="SSF48208">
    <property type="entry name" value="Six-hairpin glycosidases"/>
    <property type="match status" value="1"/>
</dbReference>
<dbReference type="GO" id="GO:0005975">
    <property type="term" value="P:carbohydrate metabolic process"/>
    <property type="evidence" value="ECO:0007669"/>
    <property type="project" value="InterPro"/>
</dbReference>
<dbReference type="PANTHER" id="PTHR43465:SF2">
    <property type="entry name" value="DUF1680 DOMAIN PROTEIN (AFU_ORTHOLOGUE AFUA_1G08910)"/>
    <property type="match status" value="1"/>
</dbReference>
<dbReference type="Pfam" id="PF20736">
    <property type="entry name" value="Glyco_hydro127M"/>
    <property type="match status" value="1"/>
</dbReference>
<dbReference type="InterPro" id="IPR049046">
    <property type="entry name" value="Beta-AFase-like_GH127_middle"/>
</dbReference>
<accession>A0A133UEV4</accession>
<dbReference type="Proteomes" id="UP000070284">
    <property type="component" value="Unassembled WGS sequence"/>
</dbReference>
<dbReference type="InterPro" id="IPR049049">
    <property type="entry name" value="Beta-AFase-like_GH127_C"/>
</dbReference>
<feature type="domain" description="Non-reducing end beta-L-arabinofuranosidase-like GH127 middle" evidence="2">
    <location>
        <begin position="437"/>
        <end position="532"/>
    </location>
</feature>
<dbReference type="Pfam" id="PF07944">
    <property type="entry name" value="Beta-AFase-like_GH127_cat"/>
    <property type="match status" value="1"/>
</dbReference>